<dbReference type="EMBL" id="MT631461">
    <property type="protein sequence ID" value="QNO51128.1"/>
    <property type="molecule type" value="Genomic_DNA"/>
</dbReference>
<accession>A0A7G9YSZ4</accession>
<name>A0A7G9YSZ4_9EURY</name>
<evidence type="ECO:0000313" key="1">
    <source>
        <dbReference type="EMBL" id="QNO51128.1"/>
    </source>
</evidence>
<gene>
    <name evidence="1" type="ORF">OLNPMGDC_00019</name>
</gene>
<protein>
    <submittedName>
        <fullName evidence="1">Uncharacterized protein</fullName>
    </submittedName>
</protein>
<reference evidence="1" key="1">
    <citation type="submission" date="2020-06" db="EMBL/GenBank/DDBJ databases">
        <title>Unique genomic features of the anaerobic methanotrophic archaea.</title>
        <authorList>
            <person name="Chadwick G.L."/>
            <person name="Skennerton C.T."/>
            <person name="Laso-Perez R."/>
            <person name="Leu A.O."/>
            <person name="Speth D.R."/>
            <person name="Yu H."/>
            <person name="Morgan-Lang C."/>
            <person name="Hatzenpichler R."/>
            <person name="Goudeau D."/>
            <person name="Malmstrom R."/>
            <person name="Brazelton W.J."/>
            <person name="Woyke T."/>
            <person name="Hallam S.J."/>
            <person name="Tyson G.W."/>
            <person name="Wegener G."/>
            <person name="Boetius A."/>
            <person name="Orphan V."/>
        </authorList>
    </citation>
    <scope>NUCLEOTIDE SEQUENCE</scope>
</reference>
<organism evidence="1">
    <name type="scientific">Candidatus Methanophagaceae archaeon ANME-1 ERB6</name>
    <dbReference type="NCBI Taxonomy" id="2759912"/>
    <lineage>
        <taxon>Archaea</taxon>
        <taxon>Methanobacteriati</taxon>
        <taxon>Methanobacteriota</taxon>
        <taxon>Stenosarchaea group</taxon>
        <taxon>Methanomicrobia</taxon>
        <taxon>Candidatus Methanophagales</taxon>
        <taxon>Candidatus Methanophagaceae</taxon>
    </lineage>
</organism>
<proteinExistence type="predicted"/>
<dbReference type="AlphaFoldDB" id="A0A7G9YSZ4"/>
<sequence length="83" mass="9710">MRRGKNKGFILVLWSGNKKTTGFYNRDTTLFLFHKKKTCAKRKTMELFLVKVFTEGKKVVGKAFLSKNGFLVKISVILWLYFL</sequence>